<proteinExistence type="predicted"/>
<dbReference type="EMBL" id="CAJVPY010009001">
    <property type="protein sequence ID" value="CAG8703511.1"/>
    <property type="molecule type" value="Genomic_DNA"/>
</dbReference>
<evidence type="ECO:0000313" key="1">
    <source>
        <dbReference type="EMBL" id="CAG8703511.1"/>
    </source>
</evidence>
<evidence type="ECO:0000313" key="2">
    <source>
        <dbReference type="Proteomes" id="UP000789405"/>
    </source>
</evidence>
<organism evidence="1 2">
    <name type="scientific">Dentiscutata erythropus</name>
    <dbReference type="NCBI Taxonomy" id="1348616"/>
    <lineage>
        <taxon>Eukaryota</taxon>
        <taxon>Fungi</taxon>
        <taxon>Fungi incertae sedis</taxon>
        <taxon>Mucoromycota</taxon>
        <taxon>Glomeromycotina</taxon>
        <taxon>Glomeromycetes</taxon>
        <taxon>Diversisporales</taxon>
        <taxon>Gigasporaceae</taxon>
        <taxon>Dentiscutata</taxon>
    </lineage>
</organism>
<protein>
    <submittedName>
        <fullName evidence="1">5387_t:CDS:1</fullName>
    </submittedName>
</protein>
<feature type="non-terminal residue" evidence="1">
    <location>
        <position position="1"/>
    </location>
</feature>
<dbReference type="Proteomes" id="UP000789405">
    <property type="component" value="Unassembled WGS sequence"/>
</dbReference>
<name>A0A9N9N5E6_9GLOM</name>
<keyword evidence="2" id="KW-1185">Reference proteome</keyword>
<reference evidence="1" key="1">
    <citation type="submission" date="2021-06" db="EMBL/GenBank/DDBJ databases">
        <authorList>
            <person name="Kallberg Y."/>
            <person name="Tangrot J."/>
            <person name="Rosling A."/>
        </authorList>
    </citation>
    <scope>NUCLEOTIDE SEQUENCE</scope>
    <source>
        <strain evidence="1">MA453B</strain>
    </source>
</reference>
<dbReference type="AlphaFoldDB" id="A0A9N9N5E6"/>
<accession>A0A9N9N5E6</accession>
<gene>
    <name evidence="1" type="ORF">DERYTH_LOCUS13138</name>
</gene>
<dbReference type="OrthoDB" id="2439278at2759"/>
<comment type="caution">
    <text evidence="1">The sequence shown here is derived from an EMBL/GenBank/DDBJ whole genome shotgun (WGS) entry which is preliminary data.</text>
</comment>
<sequence>APKTFNEILITWTANLKAIQRARNIPMSIASFARDLIEFNGTGEFEKTRLACEQNFQAHSLVTLSCGSVTKSEMAQGYMKQANENLTGAAGEKIKKGEEVEEEDKLNVQISRNFDAIPKDVIQVYSDEEFTEENQTHKNNRKRKLEDDELPGYDGIIFLFNDSNEGKIIEKIDENALEEERKLPLASDNKGRS</sequence>